<evidence type="ECO:0000256" key="1">
    <source>
        <dbReference type="SAM" id="SignalP"/>
    </source>
</evidence>
<evidence type="ECO:0000313" key="2">
    <source>
        <dbReference type="EMBL" id="JAI03550.1"/>
    </source>
</evidence>
<evidence type="ECO:0008006" key="3">
    <source>
        <dbReference type="Google" id="ProtNLM"/>
    </source>
</evidence>
<protein>
    <recommendedName>
        <fullName evidence="3">Secreted protein</fullName>
    </recommendedName>
</protein>
<dbReference type="AlphaFoldDB" id="A0A0E9XLK8"/>
<reference evidence="2" key="1">
    <citation type="submission" date="2014-11" db="EMBL/GenBank/DDBJ databases">
        <authorList>
            <person name="Amaro Gonzalez C."/>
        </authorList>
    </citation>
    <scope>NUCLEOTIDE SEQUENCE</scope>
</reference>
<dbReference type="EMBL" id="GBXM01005028">
    <property type="protein sequence ID" value="JAI03550.1"/>
    <property type="molecule type" value="Transcribed_RNA"/>
</dbReference>
<proteinExistence type="predicted"/>
<organism evidence="2">
    <name type="scientific">Anguilla anguilla</name>
    <name type="common">European freshwater eel</name>
    <name type="synonym">Muraena anguilla</name>
    <dbReference type="NCBI Taxonomy" id="7936"/>
    <lineage>
        <taxon>Eukaryota</taxon>
        <taxon>Metazoa</taxon>
        <taxon>Chordata</taxon>
        <taxon>Craniata</taxon>
        <taxon>Vertebrata</taxon>
        <taxon>Euteleostomi</taxon>
        <taxon>Actinopterygii</taxon>
        <taxon>Neopterygii</taxon>
        <taxon>Teleostei</taxon>
        <taxon>Anguilliformes</taxon>
        <taxon>Anguillidae</taxon>
        <taxon>Anguilla</taxon>
    </lineage>
</organism>
<feature type="chain" id="PRO_5002435237" description="Secreted protein" evidence="1">
    <location>
        <begin position="18"/>
        <end position="80"/>
    </location>
</feature>
<sequence>MNVKWCLNGWPFHPILCSVYVLCSEFSSPHINRTRFTATDLYKGHQDIWFSAPLSWTYRVIEFSNVPRNVVLPTRCLTTC</sequence>
<accession>A0A0E9XLK8</accession>
<feature type="signal peptide" evidence="1">
    <location>
        <begin position="1"/>
        <end position="17"/>
    </location>
</feature>
<name>A0A0E9XLK8_ANGAN</name>
<reference evidence="2" key="2">
    <citation type="journal article" date="2015" name="Fish Shellfish Immunol.">
        <title>Early steps in the European eel (Anguilla anguilla)-Vibrio vulnificus interaction in the gills: Role of the RtxA13 toxin.</title>
        <authorList>
            <person name="Callol A."/>
            <person name="Pajuelo D."/>
            <person name="Ebbesson L."/>
            <person name="Teles M."/>
            <person name="MacKenzie S."/>
            <person name="Amaro C."/>
        </authorList>
    </citation>
    <scope>NUCLEOTIDE SEQUENCE</scope>
</reference>
<keyword evidence="1" id="KW-0732">Signal</keyword>